<gene>
    <name evidence="1" type="ORF">I5M32_12510</name>
</gene>
<organism evidence="1 2">
    <name type="scientific">Pedobacter segetis</name>
    <dbReference type="NCBI Taxonomy" id="2793069"/>
    <lineage>
        <taxon>Bacteria</taxon>
        <taxon>Pseudomonadati</taxon>
        <taxon>Bacteroidota</taxon>
        <taxon>Sphingobacteriia</taxon>
        <taxon>Sphingobacteriales</taxon>
        <taxon>Sphingobacteriaceae</taxon>
        <taxon>Pedobacter</taxon>
    </lineage>
</organism>
<proteinExistence type="predicted"/>
<dbReference type="EMBL" id="JAEHFY010000017">
    <property type="protein sequence ID" value="MBK0383783.1"/>
    <property type="molecule type" value="Genomic_DNA"/>
</dbReference>
<sequence>MEDILNQLVQDEILHTTNQGTDYLFITRSNDGGVTYSINQNRKTLPYDTIMNAFNDFNNQIIINRNWYNNYNKRESKTRPCNLAILKTLLNRIQ</sequence>
<evidence type="ECO:0000313" key="1">
    <source>
        <dbReference type="EMBL" id="MBK0383783.1"/>
    </source>
</evidence>
<name>A0ABS1BLV1_9SPHI</name>
<protein>
    <submittedName>
        <fullName evidence="1">Uncharacterized protein</fullName>
    </submittedName>
</protein>
<reference evidence="1 2" key="1">
    <citation type="submission" date="2020-12" db="EMBL/GenBank/DDBJ databases">
        <title>Bacterial novel species Pedobacter sp. SD-b isolated from soil.</title>
        <authorList>
            <person name="Jung H.-Y."/>
        </authorList>
    </citation>
    <scope>NUCLEOTIDE SEQUENCE [LARGE SCALE GENOMIC DNA]</scope>
    <source>
        <strain evidence="1 2">SD-b</strain>
    </source>
</reference>
<keyword evidence="2" id="KW-1185">Reference proteome</keyword>
<dbReference type="Proteomes" id="UP000660024">
    <property type="component" value="Unassembled WGS sequence"/>
</dbReference>
<evidence type="ECO:0000313" key="2">
    <source>
        <dbReference type="Proteomes" id="UP000660024"/>
    </source>
</evidence>
<comment type="caution">
    <text evidence="1">The sequence shown here is derived from an EMBL/GenBank/DDBJ whole genome shotgun (WGS) entry which is preliminary data.</text>
</comment>
<accession>A0ABS1BLV1</accession>
<dbReference type="RefSeq" id="WP_200586892.1">
    <property type="nucleotide sequence ID" value="NZ_JAEHFY010000017.1"/>
</dbReference>